<comment type="catalytic activity">
    <reaction evidence="1">
        <text>O-phospho-L-seryl-[protein] + H2O = L-seryl-[protein] + phosphate</text>
        <dbReference type="Rhea" id="RHEA:20629"/>
        <dbReference type="Rhea" id="RHEA-COMP:9863"/>
        <dbReference type="Rhea" id="RHEA-COMP:11604"/>
        <dbReference type="ChEBI" id="CHEBI:15377"/>
        <dbReference type="ChEBI" id="CHEBI:29999"/>
        <dbReference type="ChEBI" id="CHEBI:43474"/>
        <dbReference type="ChEBI" id="CHEBI:83421"/>
        <dbReference type="EC" id="3.1.3.16"/>
    </reaction>
</comment>
<dbReference type="InterPro" id="IPR001932">
    <property type="entry name" value="PPM-type_phosphatase-like_dom"/>
</dbReference>
<comment type="caution">
    <text evidence="3">The sequence shown here is derived from an EMBL/GenBank/DDBJ whole genome shotgun (WGS) entry which is preliminary data.</text>
</comment>
<dbReference type="EC" id="3.1.3.16" evidence="1"/>
<dbReference type="OMA" id="VHIDDIQ"/>
<reference evidence="3 4" key="2">
    <citation type="journal article" date="2017" name="Genome Biol.">
        <title>New reference genome sequences of hot pepper reveal the massive evolution of plant disease-resistance genes by retroduplication.</title>
        <authorList>
            <person name="Kim S."/>
            <person name="Park J."/>
            <person name="Yeom S.I."/>
            <person name="Kim Y.M."/>
            <person name="Seo E."/>
            <person name="Kim K.T."/>
            <person name="Kim M.S."/>
            <person name="Lee J.M."/>
            <person name="Cheong K."/>
            <person name="Shin H.S."/>
            <person name="Kim S.B."/>
            <person name="Han K."/>
            <person name="Lee J."/>
            <person name="Park M."/>
            <person name="Lee H.A."/>
            <person name="Lee H.Y."/>
            <person name="Lee Y."/>
            <person name="Oh S."/>
            <person name="Lee J.H."/>
            <person name="Choi E."/>
            <person name="Choi E."/>
            <person name="Lee S.E."/>
            <person name="Jeon J."/>
            <person name="Kim H."/>
            <person name="Choi G."/>
            <person name="Song H."/>
            <person name="Lee J."/>
            <person name="Lee S.C."/>
            <person name="Kwon J.K."/>
            <person name="Lee H.Y."/>
            <person name="Koo N."/>
            <person name="Hong Y."/>
            <person name="Kim R.W."/>
            <person name="Kang W.H."/>
            <person name="Huh J.H."/>
            <person name="Kang B.C."/>
            <person name="Yang T.J."/>
            <person name="Lee Y.H."/>
            <person name="Bennetzen J.L."/>
            <person name="Choi D."/>
        </authorList>
    </citation>
    <scope>NUCLEOTIDE SEQUENCE [LARGE SCALE GENOMIC DNA]</scope>
    <source>
        <strain evidence="4">cv. CM334</strain>
    </source>
</reference>
<keyword evidence="1" id="KW-0464">Manganese</keyword>
<dbReference type="Gramene" id="PHT71424">
    <property type="protein sequence ID" value="PHT71424"/>
    <property type="gene ID" value="T459_26528"/>
</dbReference>
<dbReference type="PROSITE" id="PS51746">
    <property type="entry name" value="PPM_2"/>
    <property type="match status" value="1"/>
</dbReference>
<comment type="similarity">
    <text evidence="1">Belongs to the PP2C family.</text>
</comment>
<keyword evidence="1" id="KW-0460">Magnesium</keyword>
<sequence length="379" mass="42505">MAACISSSIGHDDHYSSNKFDESRCKRYFDFSSYENNDPLVNNVHSIKLPCLKMVVGSLYLAKDNPKKPLGDDAHFIYEYYQTIGVADGVGGWAKKGIDAGIYARELMRNSLIATNNEPKGHVNPKRVLEEAYKNTNYEGSSTACIITLNSEKNTIRAANVGDSGFFLLRKGKIIYKSSIQQRGFGCPYQLGKCNDNPSVAKEMELIVKKDDILIVGTDGMLDNMNQSEIEKIVRRAIDDKLKAEELARKIGKLALYNSLDRFADTPFARASRRKGGKVDDITVTMIDNISSNKFDELLKLRRYKRYFDNDSLANNIHSDNKRIKFSYDDFSSNKLPCLKMVDGSLYLPKDNPKKPLGEDAHFIQEPYQTIGVADGVGG</sequence>
<keyword evidence="4" id="KW-1185">Reference proteome</keyword>
<comment type="catalytic activity">
    <reaction evidence="1">
        <text>O-phospho-L-threonyl-[protein] + H2O = L-threonyl-[protein] + phosphate</text>
        <dbReference type="Rhea" id="RHEA:47004"/>
        <dbReference type="Rhea" id="RHEA-COMP:11060"/>
        <dbReference type="Rhea" id="RHEA-COMP:11605"/>
        <dbReference type="ChEBI" id="CHEBI:15377"/>
        <dbReference type="ChEBI" id="CHEBI:30013"/>
        <dbReference type="ChEBI" id="CHEBI:43474"/>
        <dbReference type="ChEBI" id="CHEBI:61977"/>
        <dbReference type="EC" id="3.1.3.16"/>
    </reaction>
</comment>
<dbReference type="EMBL" id="AYRZ02000010">
    <property type="protein sequence ID" value="PHT71424.1"/>
    <property type="molecule type" value="Genomic_DNA"/>
</dbReference>
<dbReference type="InterPro" id="IPR036457">
    <property type="entry name" value="PPM-type-like_dom_sf"/>
</dbReference>
<dbReference type="Proteomes" id="UP000222542">
    <property type="component" value="Unassembled WGS sequence"/>
</dbReference>
<reference evidence="3 4" key="1">
    <citation type="journal article" date="2014" name="Nat. Genet.">
        <title>Genome sequence of the hot pepper provides insights into the evolution of pungency in Capsicum species.</title>
        <authorList>
            <person name="Kim S."/>
            <person name="Park M."/>
            <person name="Yeom S.I."/>
            <person name="Kim Y.M."/>
            <person name="Lee J.M."/>
            <person name="Lee H.A."/>
            <person name="Seo E."/>
            <person name="Choi J."/>
            <person name="Cheong K."/>
            <person name="Kim K.T."/>
            <person name="Jung K."/>
            <person name="Lee G.W."/>
            <person name="Oh S.K."/>
            <person name="Bae C."/>
            <person name="Kim S.B."/>
            <person name="Lee H.Y."/>
            <person name="Kim S.Y."/>
            <person name="Kim M.S."/>
            <person name="Kang B.C."/>
            <person name="Jo Y.D."/>
            <person name="Yang H.B."/>
            <person name="Jeong H.J."/>
            <person name="Kang W.H."/>
            <person name="Kwon J.K."/>
            <person name="Shin C."/>
            <person name="Lim J.Y."/>
            <person name="Park J.H."/>
            <person name="Huh J.H."/>
            <person name="Kim J.S."/>
            <person name="Kim B.D."/>
            <person name="Cohen O."/>
            <person name="Paran I."/>
            <person name="Suh M.C."/>
            <person name="Lee S.B."/>
            <person name="Kim Y.K."/>
            <person name="Shin Y."/>
            <person name="Noh S.J."/>
            <person name="Park J."/>
            <person name="Seo Y.S."/>
            <person name="Kwon S.Y."/>
            <person name="Kim H.A."/>
            <person name="Park J.M."/>
            <person name="Kim H.J."/>
            <person name="Choi S.B."/>
            <person name="Bosland P.W."/>
            <person name="Reeves G."/>
            <person name="Jo S.H."/>
            <person name="Lee B.W."/>
            <person name="Cho H.T."/>
            <person name="Choi H.S."/>
            <person name="Lee M.S."/>
            <person name="Yu Y."/>
            <person name="Do Choi Y."/>
            <person name="Park B.S."/>
            <person name="van Deynze A."/>
            <person name="Ashrafi H."/>
            <person name="Hill T."/>
            <person name="Kim W.T."/>
            <person name="Pai H.S."/>
            <person name="Ahn H.K."/>
            <person name="Yeam I."/>
            <person name="Giovannoni J.J."/>
            <person name="Rose J.K."/>
            <person name="Sorensen I."/>
            <person name="Lee S.J."/>
            <person name="Kim R.W."/>
            <person name="Choi I.Y."/>
            <person name="Choi B.S."/>
            <person name="Lim J.S."/>
            <person name="Lee Y.H."/>
            <person name="Choi D."/>
        </authorList>
    </citation>
    <scope>NUCLEOTIDE SEQUENCE [LARGE SCALE GENOMIC DNA]</scope>
    <source>
        <strain evidence="4">cv. CM334</strain>
    </source>
</reference>
<dbReference type="Gene3D" id="3.60.40.10">
    <property type="entry name" value="PPM-type phosphatase domain"/>
    <property type="match status" value="2"/>
</dbReference>
<dbReference type="GO" id="GO:0004722">
    <property type="term" value="F:protein serine/threonine phosphatase activity"/>
    <property type="evidence" value="ECO:0000318"/>
    <property type="project" value="GO_Central"/>
</dbReference>
<dbReference type="InterPro" id="IPR039123">
    <property type="entry name" value="PPTC7"/>
</dbReference>
<dbReference type="GO" id="GO:0046872">
    <property type="term" value="F:metal ion binding"/>
    <property type="evidence" value="ECO:0007669"/>
    <property type="project" value="UniProtKB-UniRule"/>
</dbReference>
<comment type="cofactor">
    <cofactor evidence="1">
        <name>Mn(2+)</name>
        <dbReference type="ChEBI" id="CHEBI:29035"/>
    </cofactor>
</comment>
<evidence type="ECO:0000259" key="2">
    <source>
        <dbReference type="PROSITE" id="PS51746"/>
    </source>
</evidence>
<dbReference type="Pfam" id="PF07228">
    <property type="entry name" value="SpoIIE"/>
    <property type="match status" value="1"/>
</dbReference>
<dbReference type="PANTHER" id="PTHR12320">
    <property type="entry name" value="PROTEIN PHOSPHATASE 2C"/>
    <property type="match status" value="1"/>
</dbReference>
<dbReference type="SMART" id="SM00331">
    <property type="entry name" value="PP2C_SIG"/>
    <property type="match status" value="1"/>
</dbReference>
<evidence type="ECO:0000256" key="1">
    <source>
        <dbReference type="RuleBase" id="RU366020"/>
    </source>
</evidence>
<dbReference type="SUPFAM" id="SSF81606">
    <property type="entry name" value="PP2C-like"/>
    <property type="match status" value="1"/>
</dbReference>
<proteinExistence type="inferred from homology"/>
<evidence type="ECO:0000313" key="3">
    <source>
        <dbReference type="EMBL" id="PHT71424.1"/>
    </source>
</evidence>
<evidence type="ECO:0000313" key="4">
    <source>
        <dbReference type="Proteomes" id="UP000222542"/>
    </source>
</evidence>
<keyword evidence="1" id="KW-0479">Metal-binding</keyword>
<name>A0A2G2YNZ0_CAPAN</name>
<feature type="domain" description="PPM-type phosphatase" evidence="2">
    <location>
        <begin position="58"/>
        <end position="289"/>
    </location>
</feature>
<dbReference type="SMART" id="SM00332">
    <property type="entry name" value="PP2Cc"/>
    <property type="match status" value="1"/>
</dbReference>
<keyword evidence="1" id="KW-0904">Protein phosphatase</keyword>
<keyword evidence="1" id="KW-0378">Hydrolase</keyword>
<comment type="cofactor">
    <cofactor evidence="1">
        <name>Mg(2+)</name>
        <dbReference type="ChEBI" id="CHEBI:18420"/>
    </cofactor>
</comment>
<gene>
    <name evidence="3" type="ORF">T459_26528</name>
</gene>
<dbReference type="AlphaFoldDB" id="A0A2G2YNZ0"/>
<organism evidence="3 4">
    <name type="scientific">Capsicum annuum</name>
    <name type="common">Capsicum pepper</name>
    <dbReference type="NCBI Taxonomy" id="4072"/>
    <lineage>
        <taxon>Eukaryota</taxon>
        <taxon>Viridiplantae</taxon>
        <taxon>Streptophyta</taxon>
        <taxon>Embryophyta</taxon>
        <taxon>Tracheophyta</taxon>
        <taxon>Spermatophyta</taxon>
        <taxon>Magnoliopsida</taxon>
        <taxon>eudicotyledons</taxon>
        <taxon>Gunneridae</taxon>
        <taxon>Pentapetalae</taxon>
        <taxon>asterids</taxon>
        <taxon>lamiids</taxon>
        <taxon>Solanales</taxon>
        <taxon>Solanaceae</taxon>
        <taxon>Solanoideae</taxon>
        <taxon>Capsiceae</taxon>
        <taxon>Capsicum</taxon>
    </lineage>
</organism>
<protein>
    <recommendedName>
        <fullName evidence="1">Protein phosphatase</fullName>
        <ecNumber evidence="1">3.1.3.16</ecNumber>
    </recommendedName>
</protein>
<accession>A0A2G2YNZ0</accession>
<dbReference type="PANTHER" id="PTHR12320:SF14">
    <property type="entry name" value="PROTEIN PHOSPHATASE"/>
    <property type="match status" value="1"/>
</dbReference>